<sequence length="63" mass="7275">MLLLLMMMTSRCFEPIQRFRISLLQQYWSGGEGGIRTHGPLRINGFQDRRNRPLCHLSSGLAL</sequence>
<dbReference type="AlphaFoldDB" id="A0A7U7GB27"/>
<organism evidence="1 2">
    <name type="scientific">Candidatus Contendobacter odensis Run_B_J11</name>
    <dbReference type="NCBI Taxonomy" id="1400861"/>
    <lineage>
        <taxon>Bacteria</taxon>
        <taxon>Pseudomonadati</taxon>
        <taxon>Pseudomonadota</taxon>
        <taxon>Gammaproteobacteria</taxon>
        <taxon>Candidatus Competibacteraceae</taxon>
        <taxon>Candidatus Contendibacter</taxon>
    </lineage>
</organism>
<gene>
    <name evidence="1" type="ORF">BN874_200053</name>
</gene>
<proteinExistence type="predicted"/>
<evidence type="ECO:0000313" key="1">
    <source>
        <dbReference type="EMBL" id="CDH44983.1"/>
    </source>
</evidence>
<reference evidence="1 2" key="1">
    <citation type="journal article" date="2014" name="ISME J.">
        <title>Candidatus Competibacter-lineage genomes retrieved from metagenomes reveal functional metabolic diversity.</title>
        <authorList>
            <person name="McIlroy S.J."/>
            <person name="Albertsen M."/>
            <person name="Andresen E.K."/>
            <person name="Saunders A.M."/>
            <person name="Kristiansen R."/>
            <person name="Stokholm-Bjerregaard M."/>
            <person name="Nielsen K.L."/>
            <person name="Nielsen P.H."/>
        </authorList>
    </citation>
    <scope>NUCLEOTIDE SEQUENCE [LARGE SCALE GENOMIC DNA]</scope>
    <source>
        <strain evidence="1 2">Run_B_J11</strain>
    </source>
</reference>
<dbReference type="Proteomes" id="UP000019184">
    <property type="component" value="Unassembled WGS sequence"/>
</dbReference>
<dbReference type="EMBL" id="CBTK010000113">
    <property type="protein sequence ID" value="CDH44983.1"/>
    <property type="molecule type" value="Genomic_DNA"/>
</dbReference>
<accession>A0A7U7GB27</accession>
<protein>
    <submittedName>
        <fullName evidence="1">Uncharacterized protein</fullName>
    </submittedName>
</protein>
<evidence type="ECO:0000313" key="2">
    <source>
        <dbReference type="Proteomes" id="UP000019184"/>
    </source>
</evidence>
<comment type="caution">
    <text evidence="1">The sequence shown here is derived from an EMBL/GenBank/DDBJ whole genome shotgun (WGS) entry which is preliminary data.</text>
</comment>
<keyword evidence="2" id="KW-1185">Reference proteome</keyword>
<name>A0A7U7GB27_9GAMM</name>